<dbReference type="Gene3D" id="3.90.1570.10">
    <property type="entry name" value="tt1808, chain A"/>
    <property type="match status" value="1"/>
</dbReference>
<feature type="domain" description="HTH cro/C1-type" evidence="1">
    <location>
        <begin position="12"/>
        <end position="63"/>
    </location>
</feature>
<keyword evidence="2" id="KW-0540">Nuclease</keyword>
<dbReference type="PANTHER" id="PTHR34107:SF4">
    <property type="entry name" value="SLL1222 PROTEIN"/>
    <property type="match status" value="1"/>
</dbReference>
<dbReference type="Proteomes" id="UP000813420">
    <property type="component" value="Unassembled WGS sequence"/>
</dbReference>
<keyword evidence="2" id="KW-0378">Hydrolase</keyword>
<organism evidence="2 3">
    <name type="scientific">Merdimonas faecis</name>
    <dbReference type="NCBI Taxonomy" id="1653435"/>
    <lineage>
        <taxon>Bacteria</taxon>
        <taxon>Bacillati</taxon>
        <taxon>Bacillota</taxon>
        <taxon>Clostridia</taxon>
        <taxon>Lachnospirales</taxon>
        <taxon>Lachnospiraceae</taxon>
        <taxon>Merdimonas</taxon>
    </lineage>
</organism>
<dbReference type="PROSITE" id="PS50943">
    <property type="entry name" value="HTH_CROC1"/>
    <property type="match status" value="1"/>
</dbReference>
<dbReference type="GO" id="GO:0004519">
    <property type="term" value="F:endonuclease activity"/>
    <property type="evidence" value="ECO:0007669"/>
    <property type="project" value="UniProtKB-KW"/>
</dbReference>
<evidence type="ECO:0000259" key="1">
    <source>
        <dbReference type="PROSITE" id="PS50943"/>
    </source>
</evidence>
<dbReference type="SMART" id="SM00530">
    <property type="entry name" value="HTH_XRE"/>
    <property type="match status" value="1"/>
</dbReference>
<dbReference type="InterPro" id="IPR011335">
    <property type="entry name" value="Restrct_endonuc-II-like"/>
</dbReference>
<dbReference type="Pfam" id="PF01381">
    <property type="entry name" value="HTH_3"/>
    <property type="match status" value="1"/>
</dbReference>
<name>A0A9D2VZK4_9FIRM</name>
<dbReference type="Gene3D" id="1.10.260.40">
    <property type="entry name" value="lambda repressor-like DNA-binding domains"/>
    <property type="match status" value="1"/>
</dbReference>
<reference evidence="2" key="1">
    <citation type="journal article" date="2021" name="PeerJ">
        <title>Extensive microbial diversity within the chicken gut microbiome revealed by metagenomics and culture.</title>
        <authorList>
            <person name="Gilroy R."/>
            <person name="Ravi A."/>
            <person name="Getino M."/>
            <person name="Pursley I."/>
            <person name="Horton D.L."/>
            <person name="Alikhan N.F."/>
            <person name="Baker D."/>
            <person name="Gharbi K."/>
            <person name="Hall N."/>
            <person name="Watson M."/>
            <person name="Adriaenssens E.M."/>
            <person name="Foster-Nyarko E."/>
            <person name="Jarju S."/>
            <person name="Secka A."/>
            <person name="Antonio M."/>
            <person name="Oren A."/>
            <person name="Chaudhuri R.R."/>
            <person name="La Ragione R."/>
            <person name="Hildebrand F."/>
            <person name="Pallen M.J."/>
        </authorList>
    </citation>
    <scope>NUCLEOTIDE SEQUENCE</scope>
    <source>
        <strain evidence="2">USAMLcec4-12693</strain>
    </source>
</reference>
<dbReference type="EMBL" id="DYXE01000086">
    <property type="protein sequence ID" value="HJH50607.1"/>
    <property type="molecule type" value="Genomic_DNA"/>
</dbReference>
<dbReference type="CDD" id="cd00093">
    <property type="entry name" value="HTH_XRE"/>
    <property type="match status" value="1"/>
</dbReference>
<keyword evidence="2" id="KW-0255">Endonuclease</keyword>
<dbReference type="PANTHER" id="PTHR34107">
    <property type="entry name" value="SLL0198 PROTEIN-RELATED"/>
    <property type="match status" value="1"/>
</dbReference>
<sequence>MIEIFAENLGFARRARGYSQAFMAERLGIARSTYAGYEAGKRSPDVEMIAKLSKELYVSVDELLGRYDYGTPNLIRDAKAEYFVEPKYSVQDYFDLPNCTDYELIEGNLVKKNAPGDRHQIIVGQIYMEFYQFFKTHCKKCEVIPAPFCVVLSMRNAVVVQPDLSVMCDRTKIQDGVCMGPPDLVVEILSPGNKKYDCLEKLGIYSKYDVREYWIIDPEQENIMMYDLEEGMSPVVKPFREKMASRVIKGLTLNLGKLLAEHDAMFE</sequence>
<dbReference type="SUPFAM" id="SSF47413">
    <property type="entry name" value="lambda repressor-like DNA-binding domains"/>
    <property type="match status" value="1"/>
</dbReference>
<evidence type="ECO:0000313" key="2">
    <source>
        <dbReference type="EMBL" id="HJH50607.1"/>
    </source>
</evidence>
<dbReference type="CDD" id="cd06260">
    <property type="entry name" value="DUF820-like"/>
    <property type="match status" value="1"/>
</dbReference>
<dbReference type="InterPro" id="IPR012296">
    <property type="entry name" value="Nuclease_put_TT1808"/>
</dbReference>
<dbReference type="InterPro" id="IPR001387">
    <property type="entry name" value="Cro/C1-type_HTH"/>
</dbReference>
<accession>A0A9D2VZK4</accession>
<reference evidence="2" key="2">
    <citation type="submission" date="2021-09" db="EMBL/GenBank/DDBJ databases">
        <authorList>
            <person name="Gilroy R."/>
        </authorList>
    </citation>
    <scope>NUCLEOTIDE SEQUENCE</scope>
    <source>
        <strain evidence="2">USAMLcec4-12693</strain>
    </source>
</reference>
<comment type="caution">
    <text evidence="2">The sequence shown here is derived from an EMBL/GenBank/DDBJ whole genome shotgun (WGS) entry which is preliminary data.</text>
</comment>
<evidence type="ECO:0000313" key="3">
    <source>
        <dbReference type="Proteomes" id="UP000813420"/>
    </source>
</evidence>
<dbReference type="GO" id="GO:0003677">
    <property type="term" value="F:DNA binding"/>
    <property type="evidence" value="ECO:0007669"/>
    <property type="project" value="InterPro"/>
</dbReference>
<dbReference type="InterPro" id="IPR008538">
    <property type="entry name" value="Uma2"/>
</dbReference>
<protein>
    <submittedName>
        <fullName evidence="2">Uma2 family endonuclease</fullName>
    </submittedName>
</protein>
<gene>
    <name evidence="2" type="ORF">K8V39_10115</name>
</gene>
<dbReference type="InterPro" id="IPR010982">
    <property type="entry name" value="Lambda_DNA-bd_dom_sf"/>
</dbReference>
<dbReference type="SUPFAM" id="SSF52980">
    <property type="entry name" value="Restriction endonuclease-like"/>
    <property type="match status" value="1"/>
</dbReference>
<dbReference type="Pfam" id="PF05685">
    <property type="entry name" value="Uma2"/>
    <property type="match status" value="1"/>
</dbReference>
<dbReference type="AlphaFoldDB" id="A0A9D2VZK4"/>
<dbReference type="RefSeq" id="WP_277272406.1">
    <property type="nucleotide sequence ID" value="NZ_DYXE01000086.1"/>
</dbReference>
<proteinExistence type="predicted"/>